<protein>
    <recommendedName>
        <fullName evidence="3">YdbS-like PH domain-containing protein</fullName>
    </recommendedName>
</protein>
<evidence type="ECO:0000259" key="3">
    <source>
        <dbReference type="Pfam" id="PF03703"/>
    </source>
</evidence>
<keyword evidence="2" id="KW-0472">Membrane</keyword>
<accession>A0A916Y1M0</accession>
<dbReference type="EMBL" id="BMFG01000005">
    <property type="protein sequence ID" value="GGD26736.1"/>
    <property type="molecule type" value="Genomic_DNA"/>
</dbReference>
<proteinExistence type="predicted"/>
<feature type="compositionally biased region" description="Basic and acidic residues" evidence="1">
    <location>
        <begin position="189"/>
        <end position="199"/>
    </location>
</feature>
<gene>
    <name evidence="4" type="ORF">GCM10011343_16220</name>
</gene>
<keyword evidence="5" id="KW-1185">Reference proteome</keyword>
<evidence type="ECO:0000313" key="5">
    <source>
        <dbReference type="Proteomes" id="UP000625735"/>
    </source>
</evidence>
<feature type="compositionally biased region" description="Acidic residues" evidence="1">
    <location>
        <begin position="171"/>
        <end position="180"/>
    </location>
</feature>
<feature type="transmembrane region" description="Helical" evidence="2">
    <location>
        <begin position="32"/>
        <end position="55"/>
    </location>
</feature>
<dbReference type="Proteomes" id="UP000625735">
    <property type="component" value="Unassembled WGS sequence"/>
</dbReference>
<feature type="region of interest" description="Disordered" evidence="1">
    <location>
        <begin position="171"/>
        <end position="199"/>
    </location>
</feature>
<dbReference type="PANTHER" id="PTHR34473">
    <property type="entry name" value="UPF0699 TRANSMEMBRANE PROTEIN YDBS"/>
    <property type="match status" value="1"/>
</dbReference>
<reference evidence="4" key="2">
    <citation type="submission" date="2020-09" db="EMBL/GenBank/DDBJ databases">
        <authorList>
            <person name="Sun Q."/>
            <person name="Zhou Y."/>
        </authorList>
    </citation>
    <scope>NUCLEOTIDE SEQUENCE</scope>
    <source>
        <strain evidence="4">CGMCC 1.12506</strain>
    </source>
</reference>
<organism evidence="4 5">
    <name type="scientific">Flavobacterium orientale</name>
    <dbReference type="NCBI Taxonomy" id="1756020"/>
    <lineage>
        <taxon>Bacteria</taxon>
        <taxon>Pseudomonadati</taxon>
        <taxon>Bacteroidota</taxon>
        <taxon>Flavobacteriia</taxon>
        <taxon>Flavobacteriales</taxon>
        <taxon>Flavobacteriaceae</taxon>
        <taxon>Flavobacterium</taxon>
    </lineage>
</organism>
<dbReference type="AlphaFoldDB" id="A0A916Y1M0"/>
<evidence type="ECO:0000256" key="1">
    <source>
        <dbReference type="SAM" id="MobiDB-lite"/>
    </source>
</evidence>
<dbReference type="RefSeq" id="WP_188362057.1">
    <property type="nucleotide sequence ID" value="NZ_BMFG01000005.1"/>
</dbReference>
<dbReference type="InterPro" id="IPR005182">
    <property type="entry name" value="YdbS-like_PH"/>
</dbReference>
<name>A0A916Y1M0_9FLAO</name>
<feature type="transmembrane region" description="Helical" evidence="2">
    <location>
        <begin position="61"/>
        <end position="84"/>
    </location>
</feature>
<feature type="domain" description="YdbS-like PH" evidence="3">
    <location>
        <begin position="87"/>
        <end position="163"/>
    </location>
</feature>
<comment type="caution">
    <text evidence="4">The sequence shown here is derived from an EMBL/GenBank/DDBJ whole genome shotgun (WGS) entry which is preliminary data.</text>
</comment>
<sequence length="199" mass="22507">MENFTNNQINFDDLPKWEEVVFTPLHKDYLNVVYIGNAIFSVILTLGFFALLLFNDDSRDYILPLAAAKILVIGLLFWLTTIAFKKKGYAVRERDVIFRKGILATTTTIIPFNRIQHVALHEGVFSRMYDLSELQIYTAGGSSSDLHISGLPKQQAESIKTYLLGLIENEEVETPDEEVQLPETSLESDDSKATDESNL</sequence>
<dbReference type="PANTHER" id="PTHR34473:SF2">
    <property type="entry name" value="UPF0699 TRANSMEMBRANE PROTEIN YDBT"/>
    <property type="match status" value="1"/>
</dbReference>
<reference evidence="4" key="1">
    <citation type="journal article" date="2014" name="Int. J. Syst. Evol. Microbiol.">
        <title>Complete genome sequence of Corynebacterium casei LMG S-19264T (=DSM 44701T), isolated from a smear-ripened cheese.</title>
        <authorList>
            <consortium name="US DOE Joint Genome Institute (JGI-PGF)"/>
            <person name="Walter F."/>
            <person name="Albersmeier A."/>
            <person name="Kalinowski J."/>
            <person name="Ruckert C."/>
        </authorList>
    </citation>
    <scope>NUCLEOTIDE SEQUENCE</scope>
    <source>
        <strain evidence="4">CGMCC 1.12506</strain>
    </source>
</reference>
<evidence type="ECO:0000256" key="2">
    <source>
        <dbReference type="SAM" id="Phobius"/>
    </source>
</evidence>
<keyword evidence="2" id="KW-0812">Transmembrane</keyword>
<evidence type="ECO:0000313" key="4">
    <source>
        <dbReference type="EMBL" id="GGD26736.1"/>
    </source>
</evidence>
<dbReference type="Pfam" id="PF03703">
    <property type="entry name" value="bPH_2"/>
    <property type="match status" value="1"/>
</dbReference>
<keyword evidence="2" id="KW-1133">Transmembrane helix</keyword>